<evidence type="ECO:0000256" key="2">
    <source>
        <dbReference type="ARBA" id="ARBA00008814"/>
    </source>
</evidence>
<dbReference type="SUPFAM" id="SSF53807">
    <property type="entry name" value="Helical backbone' metal receptor"/>
    <property type="match status" value="1"/>
</dbReference>
<reference evidence="7 8" key="1">
    <citation type="submission" date="2019-08" db="EMBL/GenBank/DDBJ databases">
        <title>Bioinformatics analysis of the strain L3 and L5.</title>
        <authorList>
            <person name="Li X."/>
        </authorList>
    </citation>
    <scope>NUCLEOTIDE SEQUENCE [LARGE SCALE GENOMIC DNA]</scope>
    <source>
        <strain evidence="7 8">L3</strain>
    </source>
</reference>
<dbReference type="EMBL" id="VTPX01000009">
    <property type="protein sequence ID" value="KAA0017000.1"/>
    <property type="molecule type" value="Genomic_DNA"/>
</dbReference>
<evidence type="ECO:0000313" key="7">
    <source>
        <dbReference type="EMBL" id="KAA0017000.1"/>
    </source>
</evidence>
<evidence type="ECO:0000256" key="4">
    <source>
        <dbReference type="ARBA" id="ARBA00022496"/>
    </source>
</evidence>
<keyword evidence="4" id="KW-0410">Iron transport</keyword>
<dbReference type="PROSITE" id="PS50983">
    <property type="entry name" value="FE_B12_PBP"/>
    <property type="match status" value="1"/>
</dbReference>
<dbReference type="CDD" id="cd01146">
    <property type="entry name" value="FhuD"/>
    <property type="match status" value="1"/>
</dbReference>
<keyword evidence="5" id="KW-0732">Signal</keyword>
<comment type="similarity">
    <text evidence="2">Belongs to the bacterial solute-binding protein 8 family.</text>
</comment>
<dbReference type="Gene3D" id="3.40.50.1980">
    <property type="entry name" value="Nitrogenase molybdenum iron protein domain"/>
    <property type="match status" value="2"/>
</dbReference>
<accession>A0A640WCT3</accession>
<evidence type="ECO:0000256" key="1">
    <source>
        <dbReference type="ARBA" id="ARBA00004196"/>
    </source>
</evidence>
<dbReference type="GO" id="GO:0030288">
    <property type="term" value="C:outer membrane-bounded periplasmic space"/>
    <property type="evidence" value="ECO:0007669"/>
    <property type="project" value="TreeGrafter"/>
</dbReference>
<comment type="subcellular location">
    <subcellularLocation>
        <location evidence="1">Cell envelope</location>
    </subcellularLocation>
</comment>
<evidence type="ECO:0000259" key="6">
    <source>
        <dbReference type="PROSITE" id="PS50983"/>
    </source>
</evidence>
<organism evidence="7 8">
    <name type="scientific">Salinicola corii</name>
    <dbReference type="NCBI Taxonomy" id="2606937"/>
    <lineage>
        <taxon>Bacteria</taxon>
        <taxon>Pseudomonadati</taxon>
        <taxon>Pseudomonadota</taxon>
        <taxon>Gammaproteobacteria</taxon>
        <taxon>Oceanospirillales</taxon>
        <taxon>Halomonadaceae</taxon>
        <taxon>Salinicola</taxon>
    </lineage>
</organism>
<keyword evidence="3" id="KW-0813">Transport</keyword>
<evidence type="ECO:0000256" key="3">
    <source>
        <dbReference type="ARBA" id="ARBA00022448"/>
    </source>
</evidence>
<dbReference type="GO" id="GO:1901678">
    <property type="term" value="P:iron coordination entity transport"/>
    <property type="evidence" value="ECO:0007669"/>
    <property type="project" value="UniProtKB-ARBA"/>
</dbReference>
<keyword evidence="4" id="KW-0408">Iron</keyword>
<dbReference type="PANTHER" id="PTHR30532">
    <property type="entry name" value="IRON III DICITRATE-BINDING PERIPLASMIC PROTEIN"/>
    <property type="match status" value="1"/>
</dbReference>
<protein>
    <submittedName>
        <fullName evidence="7">Iron-siderophore ABC transporter substrate-binding protein</fullName>
    </submittedName>
</protein>
<dbReference type="AlphaFoldDB" id="A0A640WCT3"/>
<dbReference type="Pfam" id="PF01497">
    <property type="entry name" value="Peripla_BP_2"/>
    <property type="match status" value="1"/>
</dbReference>
<name>A0A640WCT3_9GAMM</name>
<dbReference type="InterPro" id="IPR051313">
    <property type="entry name" value="Bact_iron-sidero_bind"/>
</dbReference>
<dbReference type="InterPro" id="IPR002491">
    <property type="entry name" value="ABC_transptr_periplasmic_BD"/>
</dbReference>
<gene>
    <name evidence="7" type="ORF">F0A16_15850</name>
</gene>
<comment type="caution">
    <text evidence="7">The sequence shown here is derived from an EMBL/GenBank/DDBJ whole genome shotgun (WGS) entry which is preliminary data.</text>
</comment>
<keyword evidence="8" id="KW-1185">Reference proteome</keyword>
<evidence type="ECO:0000256" key="5">
    <source>
        <dbReference type="ARBA" id="ARBA00022729"/>
    </source>
</evidence>
<evidence type="ECO:0000313" key="8">
    <source>
        <dbReference type="Proteomes" id="UP000466024"/>
    </source>
</evidence>
<sequence>MLLALATLPALARAGTSSGAEARGTEKTSSRRVVTLFQGATDTAVALGVVPVGVVESWLDKPVYPYLRAALADTTLVGLETQPSLEDIALLAPDLIVASRFRHQRIEPLLSALAPVVMLDDIYRYRDTLTVMASALGLEVRAQALNARLAARLAQLRARLKAHFGVRWPLTVSLIDVRANEVRSYLAPSFGGSVLAALGFRWNAAQRRLSGVLVKLSGIESLPTLDAEVFFVMRHSRGAAVAAHYRRLQAHLLWQRMDAPRHGEVREVDAIDWSLSGGILGVFAMLDDVDAWLAADERRART</sequence>
<keyword evidence="4" id="KW-0406">Ion transport</keyword>
<proteinExistence type="inferred from homology"/>
<dbReference type="PANTHER" id="PTHR30532:SF21">
    <property type="entry name" value="SIDEROPHORE-BINDING LIPOPROTEIN YFIY-RELATED"/>
    <property type="match status" value="1"/>
</dbReference>
<dbReference type="Proteomes" id="UP000466024">
    <property type="component" value="Unassembled WGS sequence"/>
</dbReference>
<feature type="domain" description="Fe/B12 periplasmic-binding" evidence="6">
    <location>
        <begin position="32"/>
        <end position="297"/>
    </location>
</feature>